<gene>
    <name evidence="2" type="ORF">Voc01_062800</name>
</gene>
<proteinExistence type="predicted"/>
<evidence type="ECO:0000313" key="2">
    <source>
        <dbReference type="EMBL" id="GIJ71363.1"/>
    </source>
</evidence>
<evidence type="ECO:0008006" key="4">
    <source>
        <dbReference type="Google" id="ProtNLM"/>
    </source>
</evidence>
<dbReference type="InterPro" id="IPR032710">
    <property type="entry name" value="NTF2-like_dom_sf"/>
</dbReference>
<name>A0A8J3ZZZ5_9ACTN</name>
<accession>A0A8J3ZZZ5</accession>
<dbReference type="AlphaFoldDB" id="A0A8J3ZZZ5"/>
<dbReference type="SUPFAM" id="SSF54427">
    <property type="entry name" value="NTF2-like"/>
    <property type="match status" value="1"/>
</dbReference>
<feature type="chain" id="PRO_5039422963" description="Lipoprotein" evidence="1">
    <location>
        <begin position="22"/>
        <end position="161"/>
    </location>
</feature>
<protein>
    <recommendedName>
        <fullName evidence="4">Lipoprotein</fullName>
    </recommendedName>
</protein>
<dbReference type="Proteomes" id="UP000635606">
    <property type="component" value="Unassembled WGS sequence"/>
</dbReference>
<feature type="signal peptide" evidence="1">
    <location>
        <begin position="1"/>
        <end position="21"/>
    </location>
</feature>
<keyword evidence="3" id="KW-1185">Reference proteome</keyword>
<comment type="caution">
    <text evidence="2">The sequence shown here is derived from an EMBL/GenBank/DDBJ whole genome shotgun (WGS) entry which is preliminary data.</text>
</comment>
<dbReference type="EMBL" id="BOPH01000088">
    <property type="protein sequence ID" value="GIJ71363.1"/>
    <property type="molecule type" value="Genomic_DNA"/>
</dbReference>
<reference evidence="2" key="1">
    <citation type="submission" date="2021-01" db="EMBL/GenBank/DDBJ databases">
        <title>Whole genome shotgun sequence of Virgisporangium ochraceum NBRC 16418.</title>
        <authorList>
            <person name="Komaki H."/>
            <person name="Tamura T."/>
        </authorList>
    </citation>
    <scope>NUCLEOTIDE SEQUENCE</scope>
    <source>
        <strain evidence="2">NBRC 16418</strain>
    </source>
</reference>
<evidence type="ECO:0000313" key="3">
    <source>
        <dbReference type="Proteomes" id="UP000635606"/>
    </source>
</evidence>
<organism evidence="2 3">
    <name type="scientific">Virgisporangium ochraceum</name>
    <dbReference type="NCBI Taxonomy" id="65505"/>
    <lineage>
        <taxon>Bacteria</taxon>
        <taxon>Bacillati</taxon>
        <taxon>Actinomycetota</taxon>
        <taxon>Actinomycetes</taxon>
        <taxon>Micromonosporales</taxon>
        <taxon>Micromonosporaceae</taxon>
        <taxon>Virgisporangium</taxon>
    </lineage>
</organism>
<keyword evidence="1" id="KW-0732">Signal</keyword>
<sequence length="161" mass="17024">MQIRIVMVVVVALGAFVAACGEDDGGSPRTAATPQDALTRLTGYIADDKGKEACALMITAVREKFGPENDVKDCETAVSSLSSQVTDKKAYREMVPSGLEVDGDTAEVSGYCGDGWTNADGSRSKLKFDPNDLGTLTLRKDDGGWVISDYTGQKHYSSCGG</sequence>
<dbReference type="PROSITE" id="PS51257">
    <property type="entry name" value="PROKAR_LIPOPROTEIN"/>
    <property type="match status" value="1"/>
</dbReference>
<evidence type="ECO:0000256" key="1">
    <source>
        <dbReference type="SAM" id="SignalP"/>
    </source>
</evidence>